<evidence type="ECO:0000313" key="2">
    <source>
        <dbReference type="EMBL" id="EEP44574.1"/>
    </source>
</evidence>
<dbReference type="PANTHER" id="PTHR48094:SF12">
    <property type="entry name" value="PARKINSON DISEASE PROTEIN 7 HOMOLOG"/>
    <property type="match status" value="1"/>
</dbReference>
<dbReference type="InterPro" id="IPR006287">
    <property type="entry name" value="DJ-1"/>
</dbReference>
<evidence type="ECO:0000259" key="1">
    <source>
        <dbReference type="Pfam" id="PF01965"/>
    </source>
</evidence>
<dbReference type="eggNOG" id="COG0693">
    <property type="taxonomic scope" value="Bacteria"/>
</dbReference>
<dbReference type="PANTHER" id="PTHR48094">
    <property type="entry name" value="PROTEIN/NUCLEIC ACID DEGLYCASE DJ-1-RELATED"/>
    <property type="match status" value="1"/>
</dbReference>
<evidence type="ECO:0000313" key="3">
    <source>
        <dbReference type="Proteomes" id="UP000003295"/>
    </source>
</evidence>
<dbReference type="SUPFAM" id="SSF52317">
    <property type="entry name" value="Class I glutamine amidotransferase-like"/>
    <property type="match status" value="1"/>
</dbReference>
<dbReference type="GO" id="GO:0005737">
    <property type="term" value="C:cytoplasm"/>
    <property type="evidence" value="ECO:0007669"/>
    <property type="project" value="TreeGrafter"/>
</dbReference>
<dbReference type="NCBIfam" id="TIGR01383">
    <property type="entry name" value="not_thiJ"/>
    <property type="match status" value="1"/>
</dbReference>
<feature type="domain" description="DJ-1/PfpI" evidence="1">
    <location>
        <begin position="9"/>
        <end position="169"/>
    </location>
</feature>
<dbReference type="CDD" id="cd03135">
    <property type="entry name" value="GATase1_DJ-1"/>
    <property type="match status" value="1"/>
</dbReference>
<accession>C4F986</accession>
<comment type="caution">
    <text evidence="2">The sequence shown here is derived from an EMBL/GenBank/DDBJ whole genome shotgun (WGS) entry which is preliminary data.</text>
</comment>
<organism evidence="2 3">
    <name type="scientific">Collinsella intestinalis DSM 13280</name>
    <dbReference type="NCBI Taxonomy" id="521003"/>
    <lineage>
        <taxon>Bacteria</taxon>
        <taxon>Bacillati</taxon>
        <taxon>Actinomycetota</taxon>
        <taxon>Coriobacteriia</taxon>
        <taxon>Coriobacteriales</taxon>
        <taxon>Coriobacteriaceae</taxon>
        <taxon>Collinsella</taxon>
    </lineage>
</organism>
<reference evidence="2 3" key="1">
    <citation type="submission" date="2009-04" db="EMBL/GenBank/DDBJ databases">
        <authorList>
            <person name="Weinstock G."/>
            <person name="Sodergren E."/>
            <person name="Clifton S."/>
            <person name="Fulton L."/>
            <person name="Fulton B."/>
            <person name="Courtney L."/>
            <person name="Fronick C."/>
            <person name="Harrison M."/>
            <person name="Strong C."/>
            <person name="Farmer C."/>
            <person name="Delahaunty K."/>
            <person name="Markovic C."/>
            <person name="Hall O."/>
            <person name="Minx P."/>
            <person name="Tomlinson C."/>
            <person name="Mitreva M."/>
            <person name="Nelson J."/>
            <person name="Hou S."/>
            <person name="Wollam A."/>
            <person name="Pepin K.H."/>
            <person name="Johnson M."/>
            <person name="Bhonagiri V."/>
            <person name="Nash W.E."/>
            <person name="Warren W."/>
            <person name="Chinwalla A."/>
            <person name="Mardis E.R."/>
            <person name="Wilson R.K."/>
        </authorList>
    </citation>
    <scope>NUCLEOTIDE SEQUENCE [LARGE SCALE GENOMIC DNA]</scope>
    <source>
        <strain evidence="2 3">DSM 13280</strain>
    </source>
</reference>
<dbReference type="STRING" id="521003.COLINT_02620"/>
<dbReference type="InterPro" id="IPR029062">
    <property type="entry name" value="Class_I_gatase-like"/>
</dbReference>
<dbReference type="HOGENOM" id="CLU_000445_44_2_11"/>
<dbReference type="Pfam" id="PF01965">
    <property type="entry name" value="DJ-1_PfpI"/>
    <property type="match status" value="1"/>
</dbReference>
<dbReference type="EMBL" id="ABXH02000013">
    <property type="protein sequence ID" value="EEP44574.1"/>
    <property type="molecule type" value="Genomic_DNA"/>
</dbReference>
<sequence length="186" mass="19534">MRGFAMSGVAVLAADGFETIECLTVVDVLRRGGIHTALVSIMDTRDVVTSQQIPVTCDVTFDEVDFSEYDYVVLPGGLPGATNLRADERVCELVREFAATKHVAAICAAPFILAELGVLEGHKATCFPGFETAFPAGSFAGDRTVVVDGNVITASGMGQALPFALAILNDIAGEVAVQKVKDGIQL</sequence>
<dbReference type="Proteomes" id="UP000003295">
    <property type="component" value="Unassembled WGS sequence"/>
</dbReference>
<dbReference type="AlphaFoldDB" id="C4F986"/>
<dbReference type="InterPro" id="IPR002818">
    <property type="entry name" value="DJ-1/PfpI"/>
</dbReference>
<dbReference type="InterPro" id="IPR050325">
    <property type="entry name" value="Prot/Nucl_acid_deglycase"/>
</dbReference>
<protein>
    <submittedName>
        <fullName evidence="2">DJ-1 family protein</fullName>
    </submittedName>
</protein>
<name>C4F986_9ACTN</name>
<gene>
    <name evidence="2" type="ORF">COLINT_02620</name>
</gene>
<dbReference type="Gene3D" id="3.40.50.880">
    <property type="match status" value="1"/>
</dbReference>
<proteinExistence type="predicted"/>